<feature type="compositionally biased region" description="Basic and acidic residues" evidence="1">
    <location>
        <begin position="246"/>
        <end position="257"/>
    </location>
</feature>
<evidence type="ECO:0000313" key="2">
    <source>
        <dbReference type="EMBL" id="KAF0676092.1"/>
    </source>
</evidence>
<keyword evidence="3" id="KW-1185">Reference proteome</keyword>
<accession>A0A921TDE4</accession>
<proteinExistence type="predicted"/>
<dbReference type="AlphaFoldDB" id="A0A921TDE4"/>
<reference evidence="2" key="1">
    <citation type="submission" date="2013-03" db="EMBL/GenBank/DDBJ databases">
        <title>Genome Sequence of the Profundibacterium mesophilum strain KAUST100406-0324T from Red Sea, a novel genus in the family Rhodobacteraceae.</title>
        <authorList>
            <person name="Essack M."/>
            <person name="Alam I."/>
            <person name="Lafi F."/>
            <person name="Alawi W."/>
            <person name="Kamanu F."/>
            <person name="Al-Suwailem A."/>
            <person name="Lee O.O."/>
            <person name="Xu Y."/>
            <person name="Bajic V."/>
            <person name="Qian P.-Y."/>
            <person name="Archer J."/>
        </authorList>
    </citation>
    <scope>NUCLEOTIDE SEQUENCE</scope>
    <source>
        <strain evidence="2">KAUST100406-0324</strain>
    </source>
</reference>
<protein>
    <submittedName>
        <fullName evidence="2">Uncharacterized protein</fullName>
    </submittedName>
</protein>
<evidence type="ECO:0000313" key="3">
    <source>
        <dbReference type="Proteomes" id="UP000698242"/>
    </source>
</evidence>
<feature type="region of interest" description="Disordered" evidence="1">
    <location>
        <begin position="243"/>
        <end position="280"/>
    </location>
</feature>
<sequence>MALRALKLDGYRQTPLDRDEILPRLITTNINDGLQARDGGAFTLQGHRLNWTPPAPASDRALSLQLYDRDGVELGDPIQIDASSRFEWDLPNPVLRPRTARIQFEGGLSVPTIIVDLDALLIRTLPPHRGKKRKIADFLSETTYEALFLLQAINELEMLDIGEQPVSAEHVGRAVVEASGSDEQPELRVLSYEAFVRARSRAKAEDSRNAFVLAKRQDGAADLVSMCLNRLIGLMASDLSSEDEDDLRRQSEIDLRNTEPSSEGDDEPETAQLAKAAEEKAARQRVKATAKKIEEAVKAFEARSKDLAGQRITTTELVRLRTLLQIILAYAQPAGGNDSDLHVLPISGKNGDWPRLVGRLLNQHFKAMRALHSLDVEADESEHHRVLEYLAFTRYAALIAIAGARSTGPGNPILKPLDQLAKDVETQVRAVISLQEDDTHAIGEINDRLNERFTVRLSLDPIPHP</sequence>
<dbReference type="RefSeq" id="WP_159965077.1">
    <property type="nucleotide sequence ID" value="NZ_APKE01000018.1"/>
</dbReference>
<comment type="caution">
    <text evidence="2">The sequence shown here is derived from an EMBL/GenBank/DDBJ whole genome shotgun (WGS) entry which is preliminary data.</text>
</comment>
<dbReference type="OrthoDB" id="7784537at2"/>
<evidence type="ECO:0000256" key="1">
    <source>
        <dbReference type="SAM" id="MobiDB-lite"/>
    </source>
</evidence>
<gene>
    <name evidence="2" type="ORF">PMES_01553</name>
</gene>
<name>A0A921TDE4_9RHOB</name>
<dbReference type="EMBL" id="APKE01000018">
    <property type="protein sequence ID" value="KAF0676092.1"/>
    <property type="molecule type" value="Genomic_DNA"/>
</dbReference>
<organism evidence="2 3">
    <name type="scientific">Profundibacterium mesophilum KAUST100406-0324</name>
    <dbReference type="NCBI Taxonomy" id="1037889"/>
    <lineage>
        <taxon>Bacteria</taxon>
        <taxon>Pseudomonadati</taxon>
        <taxon>Pseudomonadota</taxon>
        <taxon>Alphaproteobacteria</taxon>
        <taxon>Rhodobacterales</taxon>
        <taxon>Roseobacteraceae</taxon>
        <taxon>Profundibacterium</taxon>
    </lineage>
</organism>
<dbReference type="Proteomes" id="UP000698242">
    <property type="component" value="Unassembled WGS sequence"/>
</dbReference>